<evidence type="ECO:0000313" key="1">
    <source>
        <dbReference type="EMBL" id="MFC4712982.1"/>
    </source>
</evidence>
<comment type="caution">
    <text evidence="1">The sequence shown here is derived from an EMBL/GenBank/DDBJ whole genome shotgun (WGS) entry which is preliminary data.</text>
</comment>
<sequence length="152" mass="18154">MPKKRKIERTQDQIELLEAKDILVDRLEAGEVEELRGNWERTFAENLTRLEKNQVHFSEMFWHIFSYEKVDSLNGKEAKDAFNQQRKQKCFLFYQEEKSAFVLDNAAALKDRDIMNKLKGFVDVYVVSADFKWTYVVTHEIDLGPYFHRKKI</sequence>
<evidence type="ECO:0000313" key="2">
    <source>
        <dbReference type="Proteomes" id="UP001595932"/>
    </source>
</evidence>
<reference evidence="2" key="1">
    <citation type="journal article" date="2019" name="Int. J. Syst. Evol. Microbiol.">
        <title>The Global Catalogue of Microorganisms (GCM) 10K type strain sequencing project: providing services to taxonomists for standard genome sequencing and annotation.</title>
        <authorList>
            <consortium name="The Broad Institute Genomics Platform"/>
            <consortium name="The Broad Institute Genome Sequencing Center for Infectious Disease"/>
            <person name="Wu L."/>
            <person name="Ma J."/>
        </authorList>
    </citation>
    <scope>NUCLEOTIDE SEQUENCE [LARGE SCALE GENOMIC DNA]</scope>
    <source>
        <strain evidence="2">CGMCC 1.12151</strain>
    </source>
</reference>
<dbReference type="RefSeq" id="WP_377278534.1">
    <property type="nucleotide sequence ID" value="NZ_JBHSGL010000005.1"/>
</dbReference>
<keyword evidence="2" id="KW-1185">Reference proteome</keyword>
<accession>A0ABV9MAX7</accession>
<protein>
    <submittedName>
        <fullName evidence="1">DUF4275 family protein</fullName>
    </submittedName>
</protein>
<name>A0ABV9MAX7_9BACL</name>
<dbReference type="Proteomes" id="UP001595932">
    <property type="component" value="Unassembled WGS sequence"/>
</dbReference>
<dbReference type="Pfam" id="PF14101">
    <property type="entry name" value="DUF4275"/>
    <property type="match status" value="1"/>
</dbReference>
<gene>
    <name evidence="1" type="ORF">ACFO5U_08935</name>
</gene>
<dbReference type="InterPro" id="IPR025454">
    <property type="entry name" value="DUF4275"/>
</dbReference>
<proteinExistence type="predicted"/>
<dbReference type="EMBL" id="JBHSGL010000005">
    <property type="protein sequence ID" value="MFC4712982.1"/>
    <property type="molecule type" value="Genomic_DNA"/>
</dbReference>
<organism evidence="1 2">
    <name type="scientific">Planococcus dechangensis</name>
    <dbReference type="NCBI Taxonomy" id="1176255"/>
    <lineage>
        <taxon>Bacteria</taxon>
        <taxon>Bacillati</taxon>
        <taxon>Bacillota</taxon>
        <taxon>Bacilli</taxon>
        <taxon>Bacillales</taxon>
        <taxon>Caryophanaceae</taxon>
        <taxon>Planococcus</taxon>
    </lineage>
</organism>